<keyword evidence="4 9" id="KW-0223">Dioxygenase</keyword>
<dbReference type="AlphaFoldDB" id="A0A168D703"/>
<evidence type="ECO:0000256" key="3">
    <source>
        <dbReference type="ARBA" id="ARBA00022723"/>
    </source>
</evidence>
<dbReference type="GO" id="GO:0005739">
    <property type="term" value="C:mitochondrion"/>
    <property type="evidence" value="ECO:0007669"/>
    <property type="project" value="TreeGrafter"/>
</dbReference>
<dbReference type="Pfam" id="PF02668">
    <property type="entry name" value="TauD"/>
    <property type="match status" value="1"/>
</dbReference>
<evidence type="ECO:0000256" key="4">
    <source>
        <dbReference type="ARBA" id="ARBA00022964"/>
    </source>
</evidence>
<organism evidence="9 10">
    <name type="scientific">Moelleriella libera RCEF 2490</name>
    <dbReference type="NCBI Taxonomy" id="1081109"/>
    <lineage>
        <taxon>Eukaryota</taxon>
        <taxon>Fungi</taxon>
        <taxon>Dikarya</taxon>
        <taxon>Ascomycota</taxon>
        <taxon>Pezizomycotina</taxon>
        <taxon>Sordariomycetes</taxon>
        <taxon>Hypocreomycetidae</taxon>
        <taxon>Hypocreales</taxon>
        <taxon>Clavicipitaceae</taxon>
        <taxon>Moelleriella</taxon>
    </lineage>
</organism>
<evidence type="ECO:0000256" key="5">
    <source>
        <dbReference type="ARBA" id="ARBA00023002"/>
    </source>
</evidence>
<dbReference type="PANTHER" id="PTHR10696:SF25">
    <property type="entry name" value="OXIDOREDUCTASE AIM17-RELATED"/>
    <property type="match status" value="1"/>
</dbReference>
<accession>A0A168D703</accession>
<proteinExistence type="inferred from homology"/>
<feature type="domain" description="TauD/TfdA-like" evidence="7">
    <location>
        <begin position="275"/>
        <end position="529"/>
    </location>
</feature>
<dbReference type="InterPro" id="IPR042098">
    <property type="entry name" value="TauD-like_sf"/>
</dbReference>
<dbReference type="OrthoDB" id="406634at2759"/>
<dbReference type="GO" id="GO:0046872">
    <property type="term" value="F:metal ion binding"/>
    <property type="evidence" value="ECO:0007669"/>
    <property type="project" value="UniProtKB-KW"/>
</dbReference>
<dbReference type="STRING" id="1081109.A0A168D703"/>
<dbReference type="InterPro" id="IPR050411">
    <property type="entry name" value="AlphaKG_dependent_hydroxylases"/>
</dbReference>
<dbReference type="GO" id="GO:0045329">
    <property type="term" value="P:carnitine biosynthetic process"/>
    <property type="evidence" value="ECO:0007669"/>
    <property type="project" value="TreeGrafter"/>
</dbReference>
<dbReference type="GO" id="GO:0016706">
    <property type="term" value="F:2-oxoglutarate-dependent dioxygenase activity"/>
    <property type="evidence" value="ECO:0007669"/>
    <property type="project" value="UniProtKB-ARBA"/>
</dbReference>
<sequence length="587" mass="64195">MLPAILAPARAVSRCATYVARSAPRALLHQSVAASREIKLQGGRVTEQRASAPLRYWPKYEIPEGTPQLVYEPNEASTLGGPITVSWTKDLLFVQDTSAAVAGGAGGASSSRRRRALRPATIRDSCACASCKDVSSGQKSFASTEIPLDIGISHVRATDDGLAISFSNDIPRFGPEHETFYSWNAVLPPSRCPPSSSTSSSPSSSLGEASLLPRRNAILRRTGVQYWDAKILSQHVRKIKYADFMADSATAAASAADDGGGGGGFSPAFWDVVIDLCRLGIVYLRDVPRSEDAVERITLRIASIRETFYGRTFDVRAKPDAENVAYTSGYLGLHQDLCYLSPPPKIQVLHCLDNSCRGGESLFSDGERAGRLLWPYVTSSLKLAPLADHKVPYRYDKHGYLYYHARSVISHEHDNDNDYNTPGHSDGGGGYDRRGGFAGVYWSPPFQGRYDQHHAAASSLGMDLKEWIAPARVFEELINSSDAVYSYKMQEGECVLFDNLRVMHGRNAFDTTKDKADGGGGTRWLRGAYIAAEDFYSRAAHIPSRQADMYRGTGEWTPAKAQKELAEGEWHADVLDKVKNLDPTIAA</sequence>
<dbReference type="Gene3D" id="3.30.2020.30">
    <property type="match status" value="1"/>
</dbReference>
<protein>
    <submittedName>
        <fullName evidence="9">Taurine catabolism dioxygenase TauD/TfdA</fullName>
    </submittedName>
</protein>
<feature type="domain" description="Gamma-butyrobetaine hydroxylase-like N-terminal" evidence="8">
    <location>
        <begin position="115"/>
        <end position="184"/>
    </location>
</feature>
<dbReference type="EMBL" id="AZGY01000006">
    <property type="protein sequence ID" value="KZZ97429.1"/>
    <property type="molecule type" value="Genomic_DNA"/>
</dbReference>
<dbReference type="Proteomes" id="UP000078544">
    <property type="component" value="Unassembled WGS sequence"/>
</dbReference>
<evidence type="ECO:0000259" key="7">
    <source>
        <dbReference type="Pfam" id="PF02668"/>
    </source>
</evidence>
<dbReference type="PANTHER" id="PTHR10696">
    <property type="entry name" value="GAMMA-BUTYROBETAINE HYDROXYLASE-RELATED"/>
    <property type="match status" value="1"/>
</dbReference>
<keyword evidence="6" id="KW-0408">Iron</keyword>
<keyword evidence="5" id="KW-0560">Oxidoreductase</keyword>
<comment type="caution">
    <text evidence="9">The sequence shown here is derived from an EMBL/GenBank/DDBJ whole genome shotgun (WGS) entry which is preliminary data.</text>
</comment>
<dbReference type="InterPro" id="IPR003819">
    <property type="entry name" value="TauD/TfdA-like"/>
</dbReference>
<name>A0A168D703_9HYPO</name>
<keyword evidence="3" id="KW-0479">Metal-binding</keyword>
<dbReference type="InterPro" id="IPR038492">
    <property type="entry name" value="GBBH-like_N_sf"/>
</dbReference>
<evidence type="ECO:0000256" key="1">
    <source>
        <dbReference type="ARBA" id="ARBA00001954"/>
    </source>
</evidence>
<evidence type="ECO:0000256" key="6">
    <source>
        <dbReference type="ARBA" id="ARBA00023004"/>
    </source>
</evidence>
<keyword evidence="10" id="KW-1185">Reference proteome</keyword>
<dbReference type="Pfam" id="PF06155">
    <property type="entry name" value="GBBH-like_N"/>
    <property type="match status" value="1"/>
</dbReference>
<dbReference type="InterPro" id="IPR010376">
    <property type="entry name" value="GBBH-like_N"/>
</dbReference>
<dbReference type="SUPFAM" id="SSF51197">
    <property type="entry name" value="Clavaminate synthase-like"/>
    <property type="match status" value="1"/>
</dbReference>
<evidence type="ECO:0000313" key="9">
    <source>
        <dbReference type="EMBL" id="KZZ97429.1"/>
    </source>
</evidence>
<dbReference type="Gene3D" id="3.60.130.10">
    <property type="entry name" value="Clavaminate synthase-like"/>
    <property type="match status" value="1"/>
</dbReference>
<evidence type="ECO:0000256" key="2">
    <source>
        <dbReference type="ARBA" id="ARBA00008654"/>
    </source>
</evidence>
<evidence type="ECO:0000313" key="10">
    <source>
        <dbReference type="Proteomes" id="UP000078544"/>
    </source>
</evidence>
<comment type="similarity">
    <text evidence="2">Belongs to the gamma-BBH/TMLD family.</text>
</comment>
<comment type="cofactor">
    <cofactor evidence="1">
        <name>Fe(2+)</name>
        <dbReference type="ChEBI" id="CHEBI:29033"/>
    </cofactor>
</comment>
<evidence type="ECO:0000259" key="8">
    <source>
        <dbReference type="Pfam" id="PF06155"/>
    </source>
</evidence>
<gene>
    <name evidence="9" type="ORF">AAL_03393</name>
</gene>
<reference evidence="9 10" key="1">
    <citation type="journal article" date="2016" name="Genome Biol. Evol.">
        <title>Divergent and convergent evolution of fungal pathogenicity.</title>
        <authorList>
            <person name="Shang Y."/>
            <person name="Xiao G."/>
            <person name="Zheng P."/>
            <person name="Cen K."/>
            <person name="Zhan S."/>
            <person name="Wang C."/>
        </authorList>
    </citation>
    <scope>NUCLEOTIDE SEQUENCE [LARGE SCALE GENOMIC DNA]</scope>
    <source>
        <strain evidence="9 10">RCEF 2490</strain>
    </source>
</reference>